<proteinExistence type="predicted"/>
<dbReference type="Proteomes" id="UP001589568">
    <property type="component" value="Unassembled WGS sequence"/>
</dbReference>
<organism evidence="1 2">
    <name type="scientific">Nonomuraea salmonea</name>
    <dbReference type="NCBI Taxonomy" id="46181"/>
    <lineage>
        <taxon>Bacteria</taxon>
        <taxon>Bacillati</taxon>
        <taxon>Actinomycetota</taxon>
        <taxon>Actinomycetes</taxon>
        <taxon>Streptosporangiales</taxon>
        <taxon>Streptosporangiaceae</taxon>
        <taxon>Nonomuraea</taxon>
    </lineage>
</organism>
<comment type="caution">
    <text evidence="1">The sequence shown here is derived from an EMBL/GenBank/DDBJ whole genome shotgun (WGS) entry which is preliminary data.</text>
</comment>
<dbReference type="EMBL" id="JBHMCF010000057">
    <property type="protein sequence ID" value="MFB9476951.1"/>
    <property type="molecule type" value="Genomic_DNA"/>
</dbReference>
<name>A0ABV5P2Z5_9ACTN</name>
<keyword evidence="2" id="KW-1185">Reference proteome</keyword>
<sequence>MYHYRCALCHAAFPLRPSKSRGQKPRFCSTSCRQRVHRAKEIAAREKAQMDYLRKRLEDLRHAAEQTYAALDLALENSCNTIDDADSPVGGWMGGLQDVSLTFGRVGPQIHSVCRSYAQALYAYQGAARAASAAKDPERTPEEEQRAEAIRVLADRVFAVLGAQAGGCTVVVSLRLPLAVELSGQDPQQLKAAATALQQDGLHTAVLERGAILAVAAAEGDLNHRK</sequence>
<dbReference type="RefSeq" id="WP_379485241.1">
    <property type="nucleotide sequence ID" value="NZ_JBHMCF010000057.1"/>
</dbReference>
<evidence type="ECO:0000313" key="2">
    <source>
        <dbReference type="Proteomes" id="UP001589568"/>
    </source>
</evidence>
<evidence type="ECO:0000313" key="1">
    <source>
        <dbReference type="EMBL" id="MFB9476951.1"/>
    </source>
</evidence>
<gene>
    <name evidence="1" type="ORF">ACFFR3_46305</name>
</gene>
<protein>
    <submittedName>
        <fullName evidence="1">Uncharacterized protein</fullName>
    </submittedName>
</protein>
<accession>A0ABV5P2Z5</accession>
<reference evidence="1 2" key="1">
    <citation type="submission" date="2024-09" db="EMBL/GenBank/DDBJ databases">
        <authorList>
            <person name="Sun Q."/>
            <person name="Mori K."/>
        </authorList>
    </citation>
    <scope>NUCLEOTIDE SEQUENCE [LARGE SCALE GENOMIC DNA]</scope>
    <source>
        <strain evidence="1 2">JCM 3324</strain>
    </source>
</reference>